<dbReference type="InterPro" id="IPR000884">
    <property type="entry name" value="TSP1_rpt"/>
</dbReference>
<dbReference type="SUPFAM" id="SSF82895">
    <property type="entry name" value="TSP-1 type 1 repeat"/>
    <property type="match status" value="1"/>
</dbReference>
<dbReference type="EMBL" id="SEYY01018829">
    <property type="protein sequence ID" value="KAB7498950.1"/>
    <property type="molecule type" value="Genomic_DNA"/>
</dbReference>
<dbReference type="PROSITE" id="PS50092">
    <property type="entry name" value="TSP1"/>
    <property type="match status" value="1"/>
</dbReference>
<dbReference type="Pfam" id="PF19028">
    <property type="entry name" value="TSP1_spondin"/>
    <property type="match status" value="1"/>
</dbReference>
<dbReference type="GO" id="GO:0005886">
    <property type="term" value="C:plasma membrane"/>
    <property type="evidence" value="ECO:0007669"/>
    <property type="project" value="TreeGrafter"/>
</dbReference>
<dbReference type="OrthoDB" id="5814848at2759"/>
<protein>
    <recommendedName>
        <fullName evidence="4">Spondin-like TSP1 domain-containing protein</fullName>
    </recommendedName>
</protein>
<sequence length="150" mass="16161">MCGKGHIVRNITCVDSDGNIAPNEECQIELGTVESRQQCHVPCPFDCVLAPWSEWTPCSKACADTTSVGYTHRNTTILAPNGPGGKECPAPDELTEVKTCREEPCAGAAWVPGEWGVCLPESGSSCGTGSQIRPLFCIDMNTNEQLENFR</sequence>
<evidence type="ECO:0000256" key="3">
    <source>
        <dbReference type="ARBA" id="ARBA00023180"/>
    </source>
</evidence>
<comment type="caution">
    <text evidence="5">The sequence shown here is derived from an EMBL/GenBank/DDBJ whole genome shotgun (WGS) entry which is preliminary data.</text>
</comment>
<dbReference type="PANTHER" id="PTHR11311:SF30">
    <property type="entry name" value="SPONDIN-LIKE TSP1 DOMAIN-CONTAINING PROTEIN"/>
    <property type="match status" value="1"/>
</dbReference>
<keyword evidence="6" id="KW-1185">Reference proteome</keyword>
<dbReference type="Proteomes" id="UP000326759">
    <property type="component" value="Unassembled WGS sequence"/>
</dbReference>
<dbReference type="Gene3D" id="2.20.100.10">
    <property type="entry name" value="Thrombospondin type-1 (TSP1) repeat"/>
    <property type="match status" value="1"/>
</dbReference>
<name>A0A5N5T1Z8_9CRUS</name>
<evidence type="ECO:0000313" key="6">
    <source>
        <dbReference type="Proteomes" id="UP000326759"/>
    </source>
</evidence>
<accession>A0A5N5T1Z8</accession>
<dbReference type="FunFam" id="2.20.100.10:FF:000014">
    <property type="entry name" value="Thrombospondin type 1 domain containing 7A"/>
    <property type="match status" value="1"/>
</dbReference>
<organism evidence="5 6">
    <name type="scientific">Armadillidium nasatum</name>
    <dbReference type="NCBI Taxonomy" id="96803"/>
    <lineage>
        <taxon>Eukaryota</taxon>
        <taxon>Metazoa</taxon>
        <taxon>Ecdysozoa</taxon>
        <taxon>Arthropoda</taxon>
        <taxon>Crustacea</taxon>
        <taxon>Multicrustacea</taxon>
        <taxon>Malacostraca</taxon>
        <taxon>Eumalacostraca</taxon>
        <taxon>Peracarida</taxon>
        <taxon>Isopoda</taxon>
        <taxon>Oniscidea</taxon>
        <taxon>Crinocheta</taxon>
        <taxon>Armadillidiidae</taxon>
        <taxon>Armadillidium</taxon>
    </lineage>
</organism>
<evidence type="ECO:0000256" key="1">
    <source>
        <dbReference type="ARBA" id="ARBA00022729"/>
    </source>
</evidence>
<evidence type="ECO:0000256" key="2">
    <source>
        <dbReference type="ARBA" id="ARBA00023157"/>
    </source>
</evidence>
<keyword evidence="3" id="KW-0325">Glycoprotein</keyword>
<dbReference type="SMART" id="SM00209">
    <property type="entry name" value="TSP1"/>
    <property type="match status" value="1"/>
</dbReference>
<dbReference type="GO" id="GO:0030036">
    <property type="term" value="P:actin cytoskeleton organization"/>
    <property type="evidence" value="ECO:0007669"/>
    <property type="project" value="TreeGrafter"/>
</dbReference>
<dbReference type="InterPro" id="IPR051418">
    <property type="entry name" value="Spondin/Thrombospondin_T1"/>
</dbReference>
<keyword evidence="2" id="KW-1015">Disulfide bond</keyword>
<evidence type="ECO:0000259" key="4">
    <source>
        <dbReference type="Pfam" id="PF19028"/>
    </source>
</evidence>
<feature type="domain" description="Spondin-like TSP1" evidence="4">
    <location>
        <begin position="47"/>
        <end position="105"/>
    </location>
</feature>
<proteinExistence type="predicted"/>
<dbReference type="InterPro" id="IPR044004">
    <property type="entry name" value="TSP1_spondin_dom"/>
</dbReference>
<dbReference type="AlphaFoldDB" id="A0A5N5T1Z8"/>
<evidence type="ECO:0000313" key="5">
    <source>
        <dbReference type="EMBL" id="KAB7498950.1"/>
    </source>
</evidence>
<dbReference type="PANTHER" id="PTHR11311">
    <property type="entry name" value="SPONDIN"/>
    <property type="match status" value="1"/>
</dbReference>
<reference evidence="5 6" key="1">
    <citation type="journal article" date="2019" name="PLoS Biol.">
        <title>Sex chromosomes control vertical transmission of feminizing Wolbachia symbionts in an isopod.</title>
        <authorList>
            <person name="Becking T."/>
            <person name="Chebbi M.A."/>
            <person name="Giraud I."/>
            <person name="Moumen B."/>
            <person name="Laverre T."/>
            <person name="Caubet Y."/>
            <person name="Peccoud J."/>
            <person name="Gilbert C."/>
            <person name="Cordaux R."/>
        </authorList>
    </citation>
    <scope>NUCLEOTIDE SEQUENCE [LARGE SCALE GENOMIC DNA]</scope>
    <source>
        <strain evidence="5">ANa2</strain>
        <tissue evidence="5">Whole body excluding digestive tract and cuticle</tissue>
    </source>
</reference>
<gene>
    <name evidence="5" type="ORF">Anas_00630</name>
</gene>
<keyword evidence="1" id="KW-0732">Signal</keyword>
<dbReference type="InterPro" id="IPR036383">
    <property type="entry name" value="TSP1_rpt_sf"/>
</dbReference>